<dbReference type="Gene3D" id="2.60.120.260">
    <property type="entry name" value="Galactose-binding domain-like"/>
    <property type="match status" value="2"/>
</dbReference>
<dbReference type="EC" id="3.2.1.40" evidence="2"/>
<dbReference type="InterPro" id="IPR035396">
    <property type="entry name" value="Bac_rhamnosid6H"/>
</dbReference>
<evidence type="ECO:0000259" key="5">
    <source>
        <dbReference type="Pfam" id="PF08531"/>
    </source>
</evidence>
<dbReference type="Pfam" id="PF08531">
    <property type="entry name" value="Bac_rhamnosid_N"/>
    <property type="match status" value="1"/>
</dbReference>
<feature type="domain" description="Alpha-L-rhamnosidase six-hairpin glycosidase" evidence="6">
    <location>
        <begin position="533"/>
        <end position="903"/>
    </location>
</feature>
<proteinExistence type="predicted"/>
<dbReference type="Pfam" id="PF17389">
    <property type="entry name" value="Bac_rhamnosid6H"/>
    <property type="match status" value="1"/>
</dbReference>
<dbReference type="Pfam" id="PF05592">
    <property type="entry name" value="Bac_rhamnosid"/>
    <property type="match status" value="1"/>
</dbReference>
<feature type="domain" description="Bacterial alpha-L-rhamnosidase N-terminal" evidence="5">
    <location>
        <begin position="236"/>
        <end position="397"/>
    </location>
</feature>
<dbReference type="Pfam" id="PF17390">
    <property type="entry name" value="Bac_rhamnosid_C"/>
    <property type="match status" value="1"/>
</dbReference>
<gene>
    <name evidence="8" type="ORF">TWF694_006107</name>
</gene>
<evidence type="ECO:0000256" key="3">
    <source>
        <dbReference type="ARBA" id="ARBA00022801"/>
    </source>
</evidence>
<dbReference type="InterPro" id="IPR012341">
    <property type="entry name" value="6hp_glycosidase-like_sf"/>
</dbReference>
<name>A0AAV9WR93_9PEZI</name>
<dbReference type="Gene3D" id="1.50.10.10">
    <property type="match status" value="1"/>
</dbReference>
<dbReference type="GO" id="GO:0030596">
    <property type="term" value="F:alpha-L-rhamnosidase activity"/>
    <property type="evidence" value="ECO:0007669"/>
    <property type="project" value="UniProtKB-EC"/>
</dbReference>
<dbReference type="SUPFAM" id="SSF48208">
    <property type="entry name" value="Six-hairpin glycosidases"/>
    <property type="match status" value="1"/>
</dbReference>
<dbReference type="InterPro" id="IPR016007">
    <property type="entry name" value="Alpha_rhamnosid"/>
</dbReference>
<evidence type="ECO:0000313" key="9">
    <source>
        <dbReference type="Proteomes" id="UP001365542"/>
    </source>
</evidence>
<evidence type="ECO:0000259" key="6">
    <source>
        <dbReference type="Pfam" id="PF17389"/>
    </source>
</evidence>
<evidence type="ECO:0000313" key="8">
    <source>
        <dbReference type="EMBL" id="KAK6523215.1"/>
    </source>
</evidence>
<accession>A0AAV9WR93</accession>
<evidence type="ECO:0000256" key="1">
    <source>
        <dbReference type="ARBA" id="ARBA00001445"/>
    </source>
</evidence>
<organism evidence="8 9">
    <name type="scientific">Orbilia ellipsospora</name>
    <dbReference type="NCBI Taxonomy" id="2528407"/>
    <lineage>
        <taxon>Eukaryota</taxon>
        <taxon>Fungi</taxon>
        <taxon>Dikarya</taxon>
        <taxon>Ascomycota</taxon>
        <taxon>Pezizomycotina</taxon>
        <taxon>Orbiliomycetes</taxon>
        <taxon>Orbiliales</taxon>
        <taxon>Orbiliaceae</taxon>
        <taxon>Orbilia</taxon>
    </lineage>
</organism>
<evidence type="ECO:0000256" key="2">
    <source>
        <dbReference type="ARBA" id="ARBA00012652"/>
    </source>
</evidence>
<protein>
    <recommendedName>
        <fullName evidence="2">alpha-L-rhamnosidase</fullName>
        <ecNumber evidence="2">3.2.1.40</ecNumber>
    </recommendedName>
</protein>
<keyword evidence="3" id="KW-0378">Hydrolase</keyword>
<dbReference type="PANTHER" id="PTHR33307">
    <property type="entry name" value="ALPHA-RHAMNOSIDASE (EUROFUNG)"/>
    <property type="match status" value="1"/>
</dbReference>
<dbReference type="InterPro" id="IPR035398">
    <property type="entry name" value="Bac_rhamnosid_C"/>
</dbReference>
<dbReference type="Gene3D" id="2.60.420.10">
    <property type="entry name" value="Maltose phosphorylase, domain 3"/>
    <property type="match status" value="1"/>
</dbReference>
<evidence type="ECO:0000259" key="7">
    <source>
        <dbReference type="Pfam" id="PF17390"/>
    </source>
</evidence>
<dbReference type="EMBL" id="JAVHJO010000019">
    <property type="protein sequence ID" value="KAK6523215.1"/>
    <property type="molecule type" value="Genomic_DNA"/>
</dbReference>
<feature type="domain" description="Alpha-L-rhamnosidase C-terminal" evidence="7">
    <location>
        <begin position="921"/>
        <end position="978"/>
    </location>
</feature>
<comment type="catalytic activity">
    <reaction evidence="1">
        <text>Hydrolysis of terminal non-reducing alpha-L-rhamnose residues in alpha-L-rhamnosides.</text>
        <dbReference type="EC" id="3.2.1.40"/>
    </reaction>
</comment>
<comment type="caution">
    <text evidence="8">The sequence shown here is derived from an EMBL/GenBank/DDBJ whole genome shotgun (WGS) entry which is preliminary data.</text>
</comment>
<dbReference type="AlphaFoldDB" id="A0AAV9WR93"/>
<dbReference type="PANTHER" id="PTHR33307:SF6">
    <property type="entry name" value="ALPHA-RHAMNOSIDASE (EUROFUNG)-RELATED"/>
    <property type="match status" value="1"/>
</dbReference>
<evidence type="ECO:0000259" key="4">
    <source>
        <dbReference type="Pfam" id="PF05592"/>
    </source>
</evidence>
<dbReference type="GO" id="GO:0005975">
    <property type="term" value="P:carbohydrate metabolic process"/>
    <property type="evidence" value="ECO:0007669"/>
    <property type="project" value="InterPro"/>
</dbReference>
<dbReference type="InterPro" id="IPR008902">
    <property type="entry name" value="Rhamnosid_concanavalin"/>
</dbReference>
<keyword evidence="9" id="KW-1185">Reference proteome</keyword>
<sequence length="1036" mass="115369">MMHAPAASLRGIHPTTTTTIATGVRTPDINITNLRFSQTSNLLGVDIPRPSISWSYSIPHSLYNWWQQSYFITLKCLRGVAAHKDPENRPTALGIYTYTTRDAKTSRTENIPWPEEFPDLQSLCDYEITVVCVLIRGGPQMDVASLAEKGVQVLPSGSATAIEQAQDLPKGLEPDLLDQCTVSAHLHFETAFLGGIDEWRKFAPAIAPISSPWNLDNWNKPQPVLVFQNTYCFSEQPACARIFATAFGSYKIYINGRPISDSTMDPGWTEYKLRLFYQTYDVTKLLHAGQNTMTVFLADGWYRGRLVSGWQARRGIFGQETGFMALLQTSSELLSEGSEFYWTGETNETGWKCTRTSPILETEIYDGEHHDSRIKIDMLRDNKVHDNTWEDVKVMKTIWSNDQSPALQSTITPPIRCTGILEVQRIITSPDGKRVLDFGQNCAGRVRIKGSAPAGTKVGFVHVELLEPSGKPCTGLLREAKATDTYIFNGSGVEEWEPEFTFHGFRYVQVDPWIEGLEVVVKVYGSDLPRGITTFKSSHRELNRLVENAQWSARANFFSVCTDCPQRDERLGWTGDINAFGPTALYIFDCQTFLTSWLRGLVDGQTLGGRGCPPLVSPNALKPPGSHRPNALWQDVLVTLPWYMYQVYGDNALLTELYESMVEYQTRGIPKDPSTGLWAASFQYGDWLDPTAPPDHPDRPATSPMYVADTWLCNITNTLVKITKVLQKTDKIEYWTSKATKLVSQWRSKYLLAPKPGTGSDIYESSPQVLSQDTQTALSLALNFNLLPDDRIQPAIDRLHYLIKKNNHHLATGFAGTPELLHAICAPNSTSTKIPLSSISLAYKVLLGPRTPPSWLYPITVGATTIWERWDAVKPDGSVNTAHMTSLNHYAYGSVGRWIFENVGGIKMDYNANDPNVWKLVIDPTPNLEHGVSSSEMQFESPKGLVHCSWSYDTVAKHMNMRVGVPGNCEADIRILGKTVGIVGAGVWSVSGKVSETDCKILEGSEDGVRQRIPEGSPGSEISEEGWVLVDADVGR</sequence>
<feature type="domain" description="Alpha-L-rhamnosidase concanavalin-like" evidence="4">
    <location>
        <begin position="429"/>
        <end position="515"/>
    </location>
</feature>
<dbReference type="InterPro" id="IPR013737">
    <property type="entry name" value="Bac_rhamnosid_N"/>
</dbReference>
<reference evidence="8 9" key="1">
    <citation type="submission" date="2019-10" db="EMBL/GenBank/DDBJ databases">
        <authorList>
            <person name="Palmer J.M."/>
        </authorList>
    </citation>
    <scope>NUCLEOTIDE SEQUENCE [LARGE SCALE GENOMIC DNA]</scope>
    <source>
        <strain evidence="8 9">TWF694</strain>
    </source>
</reference>
<dbReference type="Proteomes" id="UP001365542">
    <property type="component" value="Unassembled WGS sequence"/>
</dbReference>
<dbReference type="InterPro" id="IPR008928">
    <property type="entry name" value="6-hairpin_glycosidase_sf"/>
</dbReference>